<dbReference type="EMBL" id="JAPCID010000026">
    <property type="protein sequence ID" value="MDA0139450.1"/>
    <property type="molecule type" value="Genomic_DNA"/>
</dbReference>
<gene>
    <name evidence="2" type="ORF">OJ962_18245</name>
</gene>
<feature type="region of interest" description="Disordered" evidence="1">
    <location>
        <begin position="210"/>
        <end position="232"/>
    </location>
</feature>
<keyword evidence="3" id="KW-1185">Reference proteome</keyword>
<evidence type="ECO:0000313" key="2">
    <source>
        <dbReference type="EMBL" id="MDA0139450.1"/>
    </source>
</evidence>
<evidence type="ECO:0000256" key="1">
    <source>
        <dbReference type="SAM" id="MobiDB-lite"/>
    </source>
</evidence>
<comment type="caution">
    <text evidence="2">The sequence shown here is derived from an EMBL/GenBank/DDBJ whole genome shotgun (WGS) entry which is preliminary data.</text>
</comment>
<feature type="compositionally biased region" description="Basic and acidic residues" evidence="1">
    <location>
        <begin position="221"/>
        <end position="230"/>
    </location>
</feature>
<protein>
    <submittedName>
        <fullName evidence="2">Uncharacterized protein</fullName>
    </submittedName>
</protein>
<reference evidence="2" key="1">
    <citation type="submission" date="2022-10" db="EMBL/GenBank/DDBJ databases">
        <title>The WGS of Solirubrobacter sp. CPCC 204708.</title>
        <authorList>
            <person name="Jiang Z."/>
        </authorList>
    </citation>
    <scope>NUCLEOTIDE SEQUENCE</scope>
    <source>
        <strain evidence="2">CPCC 204708</strain>
    </source>
</reference>
<sequence length="247" mass="26473">MEVAGIEPLGLAMGFGRRSTYSHVARLRRAGLLARAFDAEGSVVAITAAGRRAVGADRGDVRAGATHGSGLRHGRAVSWVAALLTLRGREWLSERELRGQNGWEIPVVWAASRGRHRPDLGVVMPGQARVAVEVELSLKSPRRLRAIFAGHEQAIASGQIAGGLIYVCDRADVLDAVSRAAERAGLPESRFRTRSLADVQAEVRRLTRELRAGRPVPPARDPNRPREGAVDARAAAIGAVDERGGVR</sequence>
<proteinExistence type="predicted"/>
<accession>A0ABT4RMD8</accession>
<name>A0ABT4RMD8_9ACTN</name>
<evidence type="ECO:0000313" key="3">
    <source>
        <dbReference type="Proteomes" id="UP001147700"/>
    </source>
</evidence>
<dbReference type="RefSeq" id="WP_270006515.1">
    <property type="nucleotide sequence ID" value="NZ_JAPCID010000026.1"/>
</dbReference>
<dbReference type="Proteomes" id="UP001147700">
    <property type="component" value="Unassembled WGS sequence"/>
</dbReference>
<organism evidence="2 3">
    <name type="scientific">Solirubrobacter deserti</name>
    <dbReference type="NCBI Taxonomy" id="2282478"/>
    <lineage>
        <taxon>Bacteria</taxon>
        <taxon>Bacillati</taxon>
        <taxon>Actinomycetota</taxon>
        <taxon>Thermoleophilia</taxon>
        <taxon>Solirubrobacterales</taxon>
        <taxon>Solirubrobacteraceae</taxon>
        <taxon>Solirubrobacter</taxon>
    </lineage>
</organism>